<dbReference type="InterPro" id="IPR005145">
    <property type="entry name" value="Sua5_C"/>
</dbReference>
<protein>
    <recommendedName>
        <fullName evidence="4 13">Threonylcarbamoyl-AMP synthase</fullName>
        <shortName evidence="13">TC-AMP synthase</shortName>
        <ecNumber evidence="3 13">2.7.7.87</ecNumber>
    </recommendedName>
    <alternativeName>
        <fullName evidence="11 13">L-threonylcarbamoyladenylate synthase</fullName>
    </alternativeName>
</protein>
<keyword evidence="7 13" id="KW-0819">tRNA processing</keyword>
<evidence type="ECO:0000256" key="10">
    <source>
        <dbReference type="ARBA" id="ARBA00022840"/>
    </source>
</evidence>
<dbReference type="InterPro" id="IPR050156">
    <property type="entry name" value="TC-AMP_synthase_SUA5"/>
</dbReference>
<evidence type="ECO:0000256" key="1">
    <source>
        <dbReference type="ARBA" id="ARBA00004496"/>
    </source>
</evidence>
<accession>A0A518KCP6</accession>
<feature type="binding site" evidence="14">
    <location>
        <position position="221"/>
    </location>
    <ligand>
        <name>ATP</name>
        <dbReference type="ChEBI" id="CHEBI:30616"/>
    </ligand>
</feature>
<evidence type="ECO:0000256" key="9">
    <source>
        <dbReference type="ARBA" id="ARBA00022741"/>
    </source>
</evidence>
<dbReference type="InterPro" id="IPR006070">
    <property type="entry name" value="Sua5-like_dom"/>
</dbReference>
<gene>
    <name evidence="16" type="primary">ywlC_2</name>
    <name evidence="16" type="ORF">Spa11_37850</name>
</gene>
<dbReference type="Pfam" id="PF03481">
    <property type="entry name" value="Sua5_C"/>
    <property type="match status" value="1"/>
</dbReference>
<dbReference type="AlphaFoldDB" id="A0A518KCP6"/>
<dbReference type="InterPro" id="IPR017945">
    <property type="entry name" value="DHBP_synth_RibB-like_a/b_dom"/>
</dbReference>
<dbReference type="KEGG" id="bmei:Spa11_37850"/>
<dbReference type="Pfam" id="PF01300">
    <property type="entry name" value="Sua5_yciO_yrdC"/>
    <property type="match status" value="1"/>
</dbReference>
<proteinExistence type="inferred from homology"/>
<comment type="similarity">
    <text evidence="2 13">Belongs to the SUA5 family.</text>
</comment>
<dbReference type="GO" id="GO:0005524">
    <property type="term" value="F:ATP binding"/>
    <property type="evidence" value="ECO:0007669"/>
    <property type="project" value="UniProtKB-UniRule"/>
</dbReference>
<reference evidence="16 17" key="1">
    <citation type="submission" date="2019-02" db="EMBL/GenBank/DDBJ databases">
        <title>Deep-cultivation of Planctomycetes and their phenomic and genomic characterization uncovers novel biology.</title>
        <authorList>
            <person name="Wiegand S."/>
            <person name="Jogler M."/>
            <person name="Boedeker C."/>
            <person name="Pinto D."/>
            <person name="Vollmers J."/>
            <person name="Rivas-Marin E."/>
            <person name="Kohn T."/>
            <person name="Peeters S.H."/>
            <person name="Heuer A."/>
            <person name="Rast P."/>
            <person name="Oberbeckmann S."/>
            <person name="Bunk B."/>
            <person name="Jeske O."/>
            <person name="Meyerdierks A."/>
            <person name="Storesund J.E."/>
            <person name="Kallscheuer N."/>
            <person name="Luecker S."/>
            <person name="Lage O.M."/>
            <person name="Pohl T."/>
            <person name="Merkel B.J."/>
            <person name="Hornburger P."/>
            <person name="Mueller R.-W."/>
            <person name="Bruemmer F."/>
            <person name="Labrenz M."/>
            <person name="Spormann A.M."/>
            <person name="Op den Camp H."/>
            <person name="Overmann J."/>
            <person name="Amann R."/>
            <person name="Jetten M.S.M."/>
            <person name="Mascher T."/>
            <person name="Medema M.H."/>
            <person name="Devos D.P."/>
            <person name="Kaster A.-K."/>
            <person name="Ovreas L."/>
            <person name="Rohde M."/>
            <person name="Galperin M.Y."/>
            <person name="Jogler C."/>
        </authorList>
    </citation>
    <scope>NUCLEOTIDE SEQUENCE [LARGE SCALE GENOMIC DNA]</scope>
    <source>
        <strain evidence="16 17">Spa11</strain>
    </source>
</reference>
<keyword evidence="5 13" id="KW-0963">Cytoplasm</keyword>
<organism evidence="16 17">
    <name type="scientific">Botrimarina mediterranea</name>
    <dbReference type="NCBI Taxonomy" id="2528022"/>
    <lineage>
        <taxon>Bacteria</taxon>
        <taxon>Pseudomonadati</taxon>
        <taxon>Planctomycetota</taxon>
        <taxon>Planctomycetia</taxon>
        <taxon>Pirellulales</taxon>
        <taxon>Lacipirellulaceae</taxon>
        <taxon>Botrimarina</taxon>
    </lineage>
</organism>
<dbReference type="EC" id="2.7.7.87" evidence="3 13"/>
<name>A0A518KCP6_9BACT</name>
<evidence type="ECO:0000256" key="8">
    <source>
        <dbReference type="ARBA" id="ARBA00022695"/>
    </source>
</evidence>
<dbReference type="GO" id="GO:0000049">
    <property type="term" value="F:tRNA binding"/>
    <property type="evidence" value="ECO:0007669"/>
    <property type="project" value="TreeGrafter"/>
</dbReference>
<evidence type="ECO:0000259" key="15">
    <source>
        <dbReference type="PROSITE" id="PS51163"/>
    </source>
</evidence>
<dbReference type="GO" id="GO:0005737">
    <property type="term" value="C:cytoplasm"/>
    <property type="evidence" value="ECO:0007669"/>
    <property type="project" value="UniProtKB-SubCell"/>
</dbReference>
<dbReference type="Gene3D" id="3.40.50.11030">
    <property type="entry name" value="Threonylcarbamoyl-AMP synthase, C-terminal domain"/>
    <property type="match status" value="1"/>
</dbReference>
<evidence type="ECO:0000313" key="17">
    <source>
        <dbReference type="Proteomes" id="UP000316426"/>
    </source>
</evidence>
<comment type="catalytic activity">
    <reaction evidence="12 13">
        <text>L-threonine + hydrogencarbonate + ATP = L-threonylcarbamoyladenylate + diphosphate + H2O</text>
        <dbReference type="Rhea" id="RHEA:36407"/>
        <dbReference type="ChEBI" id="CHEBI:15377"/>
        <dbReference type="ChEBI" id="CHEBI:17544"/>
        <dbReference type="ChEBI" id="CHEBI:30616"/>
        <dbReference type="ChEBI" id="CHEBI:33019"/>
        <dbReference type="ChEBI" id="CHEBI:57926"/>
        <dbReference type="ChEBI" id="CHEBI:73682"/>
        <dbReference type="EC" id="2.7.7.87"/>
    </reaction>
</comment>
<keyword evidence="8 13" id="KW-0548">Nucleotidyltransferase</keyword>
<evidence type="ECO:0000256" key="3">
    <source>
        <dbReference type="ARBA" id="ARBA00012584"/>
    </source>
</evidence>
<dbReference type="FunFam" id="3.90.870.10:FF:000009">
    <property type="entry name" value="Threonylcarbamoyl-AMP synthase, putative"/>
    <property type="match status" value="1"/>
</dbReference>
<feature type="binding site" evidence="14">
    <location>
        <position position="57"/>
    </location>
    <ligand>
        <name>L-threonine</name>
        <dbReference type="ChEBI" id="CHEBI:57926"/>
    </ligand>
</feature>
<evidence type="ECO:0000256" key="7">
    <source>
        <dbReference type="ARBA" id="ARBA00022694"/>
    </source>
</evidence>
<dbReference type="RefSeq" id="WP_261342299.1">
    <property type="nucleotide sequence ID" value="NZ_CP036349.1"/>
</dbReference>
<evidence type="ECO:0000256" key="12">
    <source>
        <dbReference type="ARBA" id="ARBA00048366"/>
    </source>
</evidence>
<evidence type="ECO:0000256" key="11">
    <source>
        <dbReference type="ARBA" id="ARBA00029774"/>
    </source>
</evidence>
<dbReference type="PIRSF" id="PIRSF004930">
    <property type="entry name" value="Tln_factor_SUA5"/>
    <property type="match status" value="1"/>
</dbReference>
<feature type="binding site" evidence="14">
    <location>
        <position position="25"/>
    </location>
    <ligand>
        <name>L-threonine</name>
        <dbReference type="ChEBI" id="CHEBI:57926"/>
    </ligand>
</feature>
<evidence type="ECO:0000256" key="14">
    <source>
        <dbReference type="PIRSR" id="PIRSR004930-1"/>
    </source>
</evidence>
<dbReference type="PANTHER" id="PTHR17490:SF16">
    <property type="entry name" value="THREONYLCARBAMOYL-AMP SYNTHASE"/>
    <property type="match status" value="1"/>
</dbReference>
<evidence type="ECO:0000256" key="2">
    <source>
        <dbReference type="ARBA" id="ARBA00007663"/>
    </source>
</evidence>
<dbReference type="Proteomes" id="UP000316426">
    <property type="component" value="Chromosome"/>
</dbReference>
<feature type="binding site" evidence="14">
    <location>
        <position position="133"/>
    </location>
    <ligand>
        <name>ATP</name>
        <dbReference type="ChEBI" id="CHEBI:30616"/>
    </ligand>
</feature>
<comment type="function">
    <text evidence="13">Required for the formation of a threonylcarbamoyl group on adenosine at position 37 (t(6)A37) in tRNAs that read codons beginning with adenine.</text>
</comment>
<dbReference type="GO" id="GO:0006450">
    <property type="term" value="P:regulation of translational fidelity"/>
    <property type="evidence" value="ECO:0007669"/>
    <property type="project" value="TreeGrafter"/>
</dbReference>
<dbReference type="EMBL" id="CP036349">
    <property type="protein sequence ID" value="QDV75566.1"/>
    <property type="molecule type" value="Genomic_DNA"/>
</dbReference>
<dbReference type="Gene3D" id="3.90.870.10">
    <property type="entry name" value="DHBP synthase"/>
    <property type="match status" value="1"/>
</dbReference>
<feature type="binding site" evidence="14">
    <location>
        <position position="185"/>
    </location>
    <ligand>
        <name>ATP</name>
        <dbReference type="ChEBI" id="CHEBI:30616"/>
    </ligand>
</feature>
<keyword evidence="17" id="KW-1185">Reference proteome</keyword>
<comment type="subcellular location">
    <subcellularLocation>
        <location evidence="1 13">Cytoplasm</location>
    </subcellularLocation>
</comment>
<feature type="binding site" evidence="14">
    <location>
        <position position="111"/>
    </location>
    <ligand>
        <name>L-threonine</name>
        <dbReference type="ChEBI" id="CHEBI:57926"/>
    </ligand>
</feature>
<dbReference type="InterPro" id="IPR010923">
    <property type="entry name" value="T(6)A37_SUA5"/>
</dbReference>
<evidence type="ECO:0000256" key="5">
    <source>
        <dbReference type="ARBA" id="ARBA00022490"/>
    </source>
</evidence>
<feature type="binding site" evidence="14">
    <location>
        <position position="131"/>
    </location>
    <ligand>
        <name>L-threonine</name>
        <dbReference type="ChEBI" id="CHEBI:57926"/>
    </ligand>
</feature>
<dbReference type="GO" id="GO:0061710">
    <property type="term" value="F:L-threonylcarbamoyladenylate synthase"/>
    <property type="evidence" value="ECO:0007669"/>
    <property type="project" value="UniProtKB-EC"/>
</dbReference>
<feature type="binding site" evidence="14">
    <location>
        <position position="48"/>
    </location>
    <ligand>
        <name>ATP</name>
        <dbReference type="ChEBI" id="CHEBI:30616"/>
    </ligand>
</feature>
<dbReference type="NCBIfam" id="TIGR00057">
    <property type="entry name" value="L-threonylcarbamoyladenylate synthase"/>
    <property type="match status" value="1"/>
</dbReference>
<dbReference type="SUPFAM" id="SSF55821">
    <property type="entry name" value="YrdC/RibB"/>
    <property type="match status" value="1"/>
</dbReference>
<evidence type="ECO:0000256" key="6">
    <source>
        <dbReference type="ARBA" id="ARBA00022679"/>
    </source>
</evidence>
<evidence type="ECO:0000256" key="4">
    <source>
        <dbReference type="ARBA" id="ARBA00015492"/>
    </source>
</evidence>
<keyword evidence="10 13" id="KW-0067">ATP-binding</keyword>
<feature type="domain" description="YrdC-like" evidence="15">
    <location>
        <begin position="3"/>
        <end position="189"/>
    </location>
</feature>
<dbReference type="PROSITE" id="PS51163">
    <property type="entry name" value="YRDC"/>
    <property type="match status" value="1"/>
</dbReference>
<dbReference type="PANTHER" id="PTHR17490">
    <property type="entry name" value="SUA5"/>
    <property type="match status" value="1"/>
</dbReference>
<dbReference type="InterPro" id="IPR038385">
    <property type="entry name" value="Sua5/YwlC_C"/>
</dbReference>
<keyword evidence="6 13" id="KW-0808">Transferase</keyword>
<dbReference type="GO" id="GO:0008033">
    <property type="term" value="P:tRNA processing"/>
    <property type="evidence" value="ECO:0007669"/>
    <property type="project" value="UniProtKB-KW"/>
</dbReference>
<evidence type="ECO:0000313" key="16">
    <source>
        <dbReference type="EMBL" id="QDV75566.1"/>
    </source>
</evidence>
<dbReference type="GO" id="GO:0003725">
    <property type="term" value="F:double-stranded RNA binding"/>
    <property type="evidence" value="ECO:0007669"/>
    <property type="project" value="UniProtKB-UniRule"/>
</dbReference>
<sequence length="312" mass="33307">MTEQDLDSCAEVIRLGGIVAFPTETVYGLGANALNADAVAKIFELKGRPRFDPLIVHIADPAQLSSLVMHVPPPARDLIERFWPGPLSLVFKKADCVPDIVTAGLASVAIRCPAHPLARRLIERAGSPIAAPSANLFCTVSPTTAQHVMDQFGDRLPHVIDGGPCAVGIESSVVSFLDEQPVLLRPGGVTAEEIEEVVGPLKLASAGGSRPASPGQLARHYSPATPLELTFDPPRPHSKVGLLTLGPAPKPNEFVAIEVLSERECLREAAYNLFAAIRRLDALGLDYIIARPFPEEGLGHAVMDRLRRAAAK</sequence>
<feature type="binding site" evidence="14">
    <location>
        <position position="141"/>
    </location>
    <ligand>
        <name>ATP</name>
        <dbReference type="ChEBI" id="CHEBI:30616"/>
    </ligand>
</feature>
<keyword evidence="9 13" id="KW-0547">Nucleotide-binding</keyword>
<feature type="binding site" evidence="14">
    <location>
        <position position="171"/>
    </location>
    <ligand>
        <name>L-threonine</name>
        <dbReference type="ChEBI" id="CHEBI:57926"/>
    </ligand>
</feature>
<evidence type="ECO:0000256" key="13">
    <source>
        <dbReference type="PIRNR" id="PIRNR004930"/>
    </source>
</evidence>